<keyword evidence="7" id="KW-1185">Reference proteome</keyword>
<dbReference type="InterPro" id="IPR006564">
    <property type="entry name" value="Znf_PMZ"/>
</dbReference>
<sequence length="206" mass="24019">MRTKVKKQTWMDSIYKVKEKWAECFMRDAFTLGMRSTQLSESLNNDLKNHLKSDLDINRFFHHFERAVKVKRDTEINSEYESRKSLPRIKIPTPMLQQVSSLYTPAIFEAFQTEYGRSMAASAHMLPGDNEYMVKIGRLIDGQYATFEEEYKIVGDNHQQTASCSCGKFERVGILCAHALKVLDLMNIKLLPAHYILKRWTREARS</sequence>
<evidence type="ECO:0000256" key="3">
    <source>
        <dbReference type="ARBA" id="ARBA00022833"/>
    </source>
</evidence>
<evidence type="ECO:0000313" key="7">
    <source>
        <dbReference type="Proteomes" id="UP000015106"/>
    </source>
</evidence>
<dbReference type="PANTHER" id="PTHR47718:SF2">
    <property type="entry name" value="PROTEIN FAR1-RELATED SEQUENCE 5-LIKE"/>
    <property type="match status" value="1"/>
</dbReference>
<keyword evidence="3" id="KW-0862">Zinc</keyword>
<dbReference type="Pfam" id="PF04434">
    <property type="entry name" value="SWIM"/>
    <property type="match status" value="1"/>
</dbReference>
<protein>
    <recommendedName>
        <fullName evidence="5">SWIM-type domain-containing protein</fullName>
    </recommendedName>
</protein>
<evidence type="ECO:0000259" key="5">
    <source>
        <dbReference type="PROSITE" id="PS50966"/>
    </source>
</evidence>
<dbReference type="GO" id="GO:0008270">
    <property type="term" value="F:zinc ion binding"/>
    <property type="evidence" value="ECO:0007669"/>
    <property type="project" value="UniProtKB-KW"/>
</dbReference>
<reference evidence="6" key="3">
    <citation type="submission" date="2022-06" db="UniProtKB">
        <authorList>
            <consortium name="EnsemblPlants"/>
        </authorList>
    </citation>
    <scope>IDENTIFICATION</scope>
</reference>
<dbReference type="SMART" id="SM00575">
    <property type="entry name" value="ZnF_PMZ"/>
    <property type="match status" value="1"/>
</dbReference>
<reference evidence="7" key="1">
    <citation type="journal article" date="2013" name="Nature">
        <title>Draft genome of the wheat A-genome progenitor Triticum urartu.</title>
        <authorList>
            <person name="Ling H.Q."/>
            <person name="Zhao S."/>
            <person name="Liu D."/>
            <person name="Wang J."/>
            <person name="Sun H."/>
            <person name="Zhang C."/>
            <person name="Fan H."/>
            <person name="Li D."/>
            <person name="Dong L."/>
            <person name="Tao Y."/>
            <person name="Gao C."/>
            <person name="Wu H."/>
            <person name="Li Y."/>
            <person name="Cui Y."/>
            <person name="Guo X."/>
            <person name="Zheng S."/>
            <person name="Wang B."/>
            <person name="Yu K."/>
            <person name="Liang Q."/>
            <person name="Yang W."/>
            <person name="Lou X."/>
            <person name="Chen J."/>
            <person name="Feng M."/>
            <person name="Jian J."/>
            <person name="Zhang X."/>
            <person name="Luo G."/>
            <person name="Jiang Y."/>
            <person name="Liu J."/>
            <person name="Wang Z."/>
            <person name="Sha Y."/>
            <person name="Zhang B."/>
            <person name="Wu H."/>
            <person name="Tang D."/>
            <person name="Shen Q."/>
            <person name="Xue P."/>
            <person name="Zou S."/>
            <person name="Wang X."/>
            <person name="Liu X."/>
            <person name="Wang F."/>
            <person name="Yang Y."/>
            <person name="An X."/>
            <person name="Dong Z."/>
            <person name="Zhang K."/>
            <person name="Zhang X."/>
            <person name="Luo M.C."/>
            <person name="Dvorak J."/>
            <person name="Tong Y."/>
            <person name="Wang J."/>
            <person name="Yang H."/>
            <person name="Li Z."/>
            <person name="Wang D."/>
            <person name="Zhang A."/>
            <person name="Wang J."/>
        </authorList>
    </citation>
    <scope>NUCLEOTIDE SEQUENCE</scope>
    <source>
        <strain evidence="7">cv. G1812</strain>
    </source>
</reference>
<keyword evidence="1" id="KW-0479">Metal-binding</keyword>
<dbReference type="InterPro" id="IPR007527">
    <property type="entry name" value="Znf_SWIM"/>
</dbReference>
<organism evidence="6 7">
    <name type="scientific">Triticum urartu</name>
    <name type="common">Red wild einkorn</name>
    <name type="synonym">Crithodium urartu</name>
    <dbReference type="NCBI Taxonomy" id="4572"/>
    <lineage>
        <taxon>Eukaryota</taxon>
        <taxon>Viridiplantae</taxon>
        <taxon>Streptophyta</taxon>
        <taxon>Embryophyta</taxon>
        <taxon>Tracheophyta</taxon>
        <taxon>Spermatophyta</taxon>
        <taxon>Magnoliopsida</taxon>
        <taxon>Liliopsida</taxon>
        <taxon>Poales</taxon>
        <taxon>Poaceae</taxon>
        <taxon>BOP clade</taxon>
        <taxon>Pooideae</taxon>
        <taxon>Triticodae</taxon>
        <taxon>Triticeae</taxon>
        <taxon>Triticinae</taxon>
        <taxon>Triticum</taxon>
    </lineage>
</organism>
<keyword evidence="2 4" id="KW-0863">Zinc-finger</keyword>
<dbReference type="PANTHER" id="PTHR47718">
    <property type="entry name" value="OS01G0519700 PROTEIN"/>
    <property type="match status" value="1"/>
</dbReference>
<dbReference type="PROSITE" id="PS50966">
    <property type="entry name" value="ZF_SWIM"/>
    <property type="match status" value="1"/>
</dbReference>
<dbReference type="EnsemblPlants" id="TuG1812G0300001293.01.T01">
    <property type="protein sequence ID" value="TuG1812G0300001293.01.T01.cds385453"/>
    <property type="gene ID" value="TuG1812G0300001293.01"/>
</dbReference>
<dbReference type="Gramene" id="TuG1812G0300001293.01.T01">
    <property type="protein sequence ID" value="TuG1812G0300001293.01.T01.cds385453"/>
    <property type="gene ID" value="TuG1812G0300001293.01"/>
</dbReference>
<proteinExistence type="predicted"/>
<evidence type="ECO:0000256" key="1">
    <source>
        <dbReference type="ARBA" id="ARBA00022723"/>
    </source>
</evidence>
<dbReference type="Proteomes" id="UP000015106">
    <property type="component" value="Chromosome 3"/>
</dbReference>
<dbReference type="AlphaFoldDB" id="A0A8R7PPX1"/>
<evidence type="ECO:0000256" key="2">
    <source>
        <dbReference type="ARBA" id="ARBA00022771"/>
    </source>
</evidence>
<accession>A0A8R7PPX1</accession>
<name>A0A8R7PPX1_TRIUA</name>
<reference evidence="6" key="2">
    <citation type="submission" date="2018-03" db="EMBL/GenBank/DDBJ databases">
        <title>The Triticum urartu genome reveals the dynamic nature of wheat genome evolution.</title>
        <authorList>
            <person name="Ling H."/>
            <person name="Ma B."/>
            <person name="Shi X."/>
            <person name="Liu H."/>
            <person name="Dong L."/>
            <person name="Sun H."/>
            <person name="Cao Y."/>
            <person name="Gao Q."/>
            <person name="Zheng S."/>
            <person name="Li Y."/>
            <person name="Yu Y."/>
            <person name="Du H."/>
            <person name="Qi M."/>
            <person name="Li Y."/>
            <person name="Yu H."/>
            <person name="Cui Y."/>
            <person name="Wang N."/>
            <person name="Chen C."/>
            <person name="Wu H."/>
            <person name="Zhao Y."/>
            <person name="Zhang J."/>
            <person name="Li Y."/>
            <person name="Zhou W."/>
            <person name="Zhang B."/>
            <person name="Hu W."/>
            <person name="Eijk M."/>
            <person name="Tang J."/>
            <person name="Witsenboer H."/>
            <person name="Zhao S."/>
            <person name="Li Z."/>
            <person name="Zhang A."/>
            <person name="Wang D."/>
            <person name="Liang C."/>
        </authorList>
    </citation>
    <scope>NUCLEOTIDE SEQUENCE [LARGE SCALE GENOMIC DNA]</scope>
    <source>
        <strain evidence="6">cv. G1812</strain>
    </source>
</reference>
<evidence type="ECO:0000256" key="4">
    <source>
        <dbReference type="PROSITE-ProRule" id="PRU00325"/>
    </source>
</evidence>
<evidence type="ECO:0000313" key="6">
    <source>
        <dbReference type="EnsemblPlants" id="TuG1812G0300001293.01.T01.cds385453"/>
    </source>
</evidence>
<feature type="domain" description="SWIM-type" evidence="5">
    <location>
        <begin position="151"/>
        <end position="187"/>
    </location>
</feature>